<evidence type="ECO:0000313" key="3">
    <source>
        <dbReference type="EMBL" id="EFL34249.1"/>
    </source>
</evidence>
<keyword evidence="2" id="KW-1133">Transmembrane helix</keyword>
<name>D9X9L9_STRVT</name>
<dbReference type="eggNOG" id="ENOG502ZUN0">
    <property type="taxonomic scope" value="Bacteria"/>
</dbReference>
<dbReference type="SUPFAM" id="SSF49695">
    <property type="entry name" value="gamma-Crystallin-like"/>
    <property type="match status" value="1"/>
</dbReference>
<reference evidence="4" key="1">
    <citation type="submission" date="2009-02" db="EMBL/GenBank/DDBJ databases">
        <title>Annotation of Streptomyces viridochromogenes strain DSM 40736.</title>
        <authorList>
            <consortium name="The Broad Institute Genome Sequencing Platform"/>
            <consortium name="Broad Institute Microbial Sequencing Center"/>
            <person name="Fischbach M."/>
            <person name="Godfrey P."/>
            <person name="Ward D."/>
            <person name="Young S."/>
            <person name="Zeng Q."/>
            <person name="Koehrsen M."/>
            <person name="Alvarado L."/>
            <person name="Berlin A.M."/>
            <person name="Bochicchio J."/>
            <person name="Borenstein D."/>
            <person name="Chapman S.B."/>
            <person name="Chen Z."/>
            <person name="Engels R."/>
            <person name="Freedman E."/>
            <person name="Gellesch M."/>
            <person name="Goldberg J."/>
            <person name="Griggs A."/>
            <person name="Gujja S."/>
            <person name="Heilman E.R."/>
            <person name="Heiman D.I."/>
            <person name="Hepburn T.A."/>
            <person name="Howarth C."/>
            <person name="Jen D."/>
            <person name="Larson L."/>
            <person name="Lewis B."/>
            <person name="Mehta T."/>
            <person name="Park D."/>
            <person name="Pearson M."/>
            <person name="Richards J."/>
            <person name="Roberts A."/>
            <person name="Saif S."/>
            <person name="Shea T.D."/>
            <person name="Shenoy N."/>
            <person name="Sisk P."/>
            <person name="Stolte C."/>
            <person name="Sykes S.N."/>
            <person name="Thomson T."/>
            <person name="Walk T."/>
            <person name="White J."/>
            <person name="Yandava C."/>
            <person name="Straight P."/>
            <person name="Clardy J."/>
            <person name="Hung D."/>
            <person name="Kolter R."/>
            <person name="Mekalanos J."/>
            <person name="Walker S."/>
            <person name="Walsh C.T."/>
            <person name="Wieland-Brown L.C."/>
            <person name="Haas B."/>
            <person name="Nusbaum C."/>
            <person name="Birren B."/>
        </authorList>
    </citation>
    <scope>NUCLEOTIDE SEQUENCE [LARGE SCALE GENOMIC DNA]</scope>
    <source>
        <strain evidence="4">DSM 40736 / JCM 4977 / BCRC 1201 / Tue 494</strain>
    </source>
</reference>
<evidence type="ECO:0000256" key="2">
    <source>
        <dbReference type="SAM" id="Phobius"/>
    </source>
</evidence>
<protein>
    <submittedName>
        <fullName evidence="3">Predicted protein</fullName>
    </submittedName>
</protein>
<dbReference type="Gene3D" id="2.60.20.10">
    <property type="entry name" value="Crystallins"/>
    <property type="match status" value="1"/>
</dbReference>
<dbReference type="STRING" id="591159.SSQG_04767"/>
<dbReference type="EMBL" id="GG657757">
    <property type="protein sequence ID" value="EFL34249.1"/>
    <property type="molecule type" value="Genomic_DNA"/>
</dbReference>
<evidence type="ECO:0000313" key="4">
    <source>
        <dbReference type="Proteomes" id="UP000004184"/>
    </source>
</evidence>
<dbReference type="InterPro" id="IPR011024">
    <property type="entry name" value="G_crystallin-like"/>
</dbReference>
<gene>
    <name evidence="3" type="ORF">SSQG_04767</name>
</gene>
<dbReference type="HOGENOM" id="CLU_137992_0_0_11"/>
<accession>D9X9L9</accession>
<proteinExistence type="predicted"/>
<sequence length="163" mass="17405">MHDHHPAGRVLGGHPDPVQRQDDLIPGGHVLSGGTKMTATGKRRGRVLTGVLALAAAAGMSVVATGTAQALPEQCPDKHFCVWEHTGYQGRFFSAPGSVANIGAYMNDRTTSYWNRTDTWITLYNDSNYGGSCLVSVPPGGSSYNVSSSVNDRMTSFRTGKFC</sequence>
<dbReference type="Pfam" id="PF03995">
    <property type="entry name" value="Inhibitor_I36"/>
    <property type="match status" value="1"/>
</dbReference>
<feature type="region of interest" description="Disordered" evidence="1">
    <location>
        <begin position="1"/>
        <end position="38"/>
    </location>
</feature>
<dbReference type="AlphaFoldDB" id="D9X9L9"/>
<keyword evidence="4" id="KW-1185">Reference proteome</keyword>
<dbReference type="Proteomes" id="UP000004184">
    <property type="component" value="Unassembled WGS sequence"/>
</dbReference>
<keyword evidence="2" id="KW-0812">Transmembrane</keyword>
<organism evidence="3 4">
    <name type="scientific">Streptomyces viridochromogenes (strain DSM 40736 / JCM 4977 / BCRC 1201 / Tue 494)</name>
    <dbReference type="NCBI Taxonomy" id="591159"/>
    <lineage>
        <taxon>Bacteria</taxon>
        <taxon>Bacillati</taxon>
        <taxon>Actinomycetota</taxon>
        <taxon>Actinomycetes</taxon>
        <taxon>Kitasatosporales</taxon>
        <taxon>Streptomycetaceae</taxon>
        <taxon>Streptomyces</taxon>
    </lineage>
</organism>
<feature type="transmembrane region" description="Helical" evidence="2">
    <location>
        <begin position="47"/>
        <end position="71"/>
    </location>
</feature>
<evidence type="ECO:0000256" key="1">
    <source>
        <dbReference type="SAM" id="MobiDB-lite"/>
    </source>
</evidence>
<keyword evidence="2" id="KW-0472">Membrane</keyword>